<name>A0A851U655_9PASS</name>
<feature type="region of interest" description="Disordered" evidence="1">
    <location>
        <begin position="795"/>
        <end position="856"/>
    </location>
</feature>
<feature type="compositionally biased region" description="Basic and acidic residues" evidence="1">
    <location>
        <begin position="211"/>
        <end position="226"/>
    </location>
</feature>
<feature type="region of interest" description="Disordered" evidence="1">
    <location>
        <begin position="202"/>
        <end position="226"/>
    </location>
</feature>
<feature type="compositionally biased region" description="Basic and acidic residues" evidence="1">
    <location>
        <begin position="1206"/>
        <end position="1222"/>
    </location>
</feature>
<dbReference type="OrthoDB" id="8945866at2759"/>
<feature type="compositionally biased region" description="Basic and acidic residues" evidence="1">
    <location>
        <begin position="634"/>
        <end position="645"/>
    </location>
</feature>
<sequence length="1438" mass="159552">TMQGNKKHTEGHSDSSSIGSLLDDTDREVSTLTDRAFKSLCVAELEDPYNEPELSISPDFALRLSAKIHSGTLIHDIEKSDVCDKLTTKNNEHTIWASTFQQLPKCASEEKRIAINNTFAIERKLNLPVPGPRNNKHVSKVSSLIKTFDKTADQGSGSSVIANKQPIKNSFQKYKINHGNDIVSWDDTDILSIHKELPEFSEASQGSHCLSGKDEPQRRPNKIDLSHGDSDGYYPVLIEMSKVAKSNFSHSSKKPLKNRNLKVSEPAKKGSFLHSENSAFESWNVHHKKMTENEEFVDIKMKKESLEYLEESPLVKGSNTCEHKLLPVMTTLAKTGKDFQMKPTLQEASFCLRTPSPPPPKPQAILTEEEFLSPQLGSACPPWRRHRATERAAGKRQAANEKITDSHKTSLSEKVTTADPDLYVNPLAKQANSPGLSSPSFNITELLTPVIPPKQEVDTAESELIPLTPPSTESTASRDHEENTLDDYRSWDSYRLTASSLLFNLKDVRKRVKSIYTPSPLLRVLEEKNKTRENMQESTKTNASFSTLHDKSEKNITEKDELSDIAYVLSSSDHEKDSKTDLTGHFTGNYLTMGSPQTTEDLPFYQTEDSMQQDNSKHQDLVKNTGDNENFPLFRHESNESDSGEHQQYPAQRPFSRDNVDAKAGQPKENHSVQDEENERQAAIQNENFTFKTLLNQLSPEEDEPYSGTQTNIVVPGHEARGKRSTSSSEQSFVSTVEQPLQEEPFLPVPLMEQTCLQESLRTDSEMSSGCKKTHKEREEEVGEDELQYCAHISPGTGTAEKREGNSTRNEEKNLMKDKLGREKKEEATNSDGIKYMSIARSDELQTPSSSSSNKPSLFMIKDNTFRSPQVIRTVKLPLLRSFSLDDTVSSSYKEMERKFMSPAVYNRQHRNMLHAQEVGWWASRHRGQQNVRDGATDVEKEASESGSTSVTLDPSLLEDTESISFGKLTEEDEKTCVLLSKFGKMNEESVCRSKRKPTKARHSLVQPITGLENDQAQNNPSYPAEGKTKYFKNHHLSNRKGGSCAKKIISRETISPVAGSILEDHTCSSVSNDTLEDILHTEGASLLLDSVSCSALTSPRSGSTMHSLAVSPLSDKPTVPGLRETEDVRNSALLNMALERQAYVPAEEIINSAQRNLLSDVTGENGRLDSRGLGGRPAGKPPTVPPKTEKALRRAKKLANKRKKVQEQQKTHQTEHTDAVGRKPTHSGETTVSASPLGYSPLHPPLHSTFAPTETTTGKSRLGPAASSSPSSTQRKLLQDPDSGQYYVVDLPSEVNLKTFYDPETGKYIQVSVPSLEQNLHQSTSSETKNSPYASYPRVLPLPASSVAVLKSPSQLSEPAWSVPAGPEPAELPEGAQQDYRYTESVDTQAYTELAPYSYLQGAGETQVHLGKYLNPPQNTGIVTLTTLDDFAAEGVS</sequence>
<dbReference type="PANTHER" id="PTHR33775">
    <property type="entry name" value="CARDIAC-ENRICHED FHL2-INTERACTING PROTEIN-RELATED"/>
    <property type="match status" value="1"/>
</dbReference>
<feature type="compositionally biased region" description="Polar residues" evidence="1">
    <location>
        <begin position="1251"/>
        <end position="1260"/>
    </location>
</feature>
<evidence type="ECO:0000256" key="1">
    <source>
        <dbReference type="SAM" id="MobiDB-lite"/>
    </source>
</evidence>
<feature type="region of interest" description="Disordered" evidence="1">
    <location>
        <begin position="391"/>
        <end position="413"/>
    </location>
</feature>
<dbReference type="GO" id="GO:0070886">
    <property type="term" value="P:positive regulation of calcineurin-NFAT signaling cascade"/>
    <property type="evidence" value="ECO:0007669"/>
    <property type="project" value="TreeGrafter"/>
</dbReference>
<dbReference type="PANTHER" id="PTHR33775:SF2">
    <property type="entry name" value="CARDIAC-ENRICHED FHL2-INTERACTING PROTEIN"/>
    <property type="match status" value="1"/>
</dbReference>
<dbReference type="InterPro" id="IPR027838">
    <property type="entry name" value="DUF4585"/>
</dbReference>
<feature type="region of interest" description="Disordered" evidence="1">
    <location>
        <begin position="1162"/>
        <end position="1282"/>
    </location>
</feature>
<reference evidence="3" key="1">
    <citation type="submission" date="2019-09" db="EMBL/GenBank/DDBJ databases">
        <title>Bird 10,000 Genomes (B10K) Project - Family phase.</title>
        <authorList>
            <person name="Zhang G."/>
        </authorList>
    </citation>
    <scope>NUCLEOTIDE SEQUENCE</scope>
    <source>
        <strain evidence="3">B10K-IZCAS-20218</strain>
        <tissue evidence="3">Blood</tissue>
    </source>
</reference>
<feature type="non-terminal residue" evidence="3">
    <location>
        <position position="1"/>
    </location>
</feature>
<evidence type="ECO:0000259" key="2">
    <source>
        <dbReference type="Pfam" id="PF15232"/>
    </source>
</evidence>
<feature type="compositionally biased region" description="Basic and acidic residues" evidence="1">
    <location>
        <begin position="655"/>
        <end position="674"/>
    </location>
</feature>
<feature type="region of interest" description="Disordered" evidence="1">
    <location>
        <begin position="700"/>
        <end position="731"/>
    </location>
</feature>
<accession>A0A851U655</accession>
<feature type="region of interest" description="Disordered" evidence="1">
    <location>
        <begin position="1"/>
        <end position="22"/>
    </location>
</feature>
<keyword evidence="4" id="KW-1185">Reference proteome</keyword>
<dbReference type="Pfam" id="PF15232">
    <property type="entry name" value="DUF4585"/>
    <property type="match status" value="1"/>
</dbReference>
<feature type="compositionally biased region" description="Basic and acidic residues" evidence="1">
    <location>
        <begin position="935"/>
        <end position="944"/>
    </location>
</feature>
<dbReference type="GO" id="GO:0030018">
    <property type="term" value="C:Z disc"/>
    <property type="evidence" value="ECO:0007669"/>
    <property type="project" value="TreeGrafter"/>
</dbReference>
<dbReference type="InterPro" id="IPR052303">
    <property type="entry name" value="CEFIP"/>
</dbReference>
<feature type="region of interest" description="Disordered" evidence="1">
    <location>
        <begin position="932"/>
        <end position="954"/>
    </location>
</feature>
<dbReference type="Proteomes" id="UP000623542">
    <property type="component" value="Unassembled WGS sequence"/>
</dbReference>
<protein>
    <submittedName>
        <fullName evidence="3">CEFIP protein</fullName>
    </submittedName>
</protein>
<feature type="compositionally biased region" description="Basic and acidic residues" evidence="1">
    <location>
        <begin position="391"/>
        <end position="411"/>
    </location>
</feature>
<feature type="non-terminal residue" evidence="3">
    <location>
        <position position="1438"/>
    </location>
</feature>
<feature type="region of interest" description="Disordered" evidence="1">
    <location>
        <begin position="609"/>
        <end position="679"/>
    </location>
</feature>
<feature type="region of interest" description="Disordered" evidence="1">
    <location>
        <begin position="1102"/>
        <end position="1122"/>
    </location>
</feature>
<evidence type="ECO:0000313" key="3">
    <source>
        <dbReference type="EMBL" id="NXD24306.1"/>
    </source>
</evidence>
<evidence type="ECO:0000313" key="4">
    <source>
        <dbReference type="Proteomes" id="UP000623542"/>
    </source>
</evidence>
<gene>
    <name evidence="3" type="primary">Cefip</name>
    <name evidence="3" type="ORF">ELAFOR_R07634</name>
</gene>
<feature type="compositionally biased region" description="Basic and acidic residues" evidence="1">
    <location>
        <begin position="800"/>
        <end position="828"/>
    </location>
</feature>
<dbReference type="EMBL" id="WBNG01000224">
    <property type="protein sequence ID" value="NXD24306.1"/>
    <property type="molecule type" value="Genomic_DNA"/>
</dbReference>
<comment type="caution">
    <text evidence="3">The sequence shown here is derived from an EMBL/GenBank/DDBJ whole genome shotgun (WGS) entry which is preliminary data.</text>
</comment>
<feature type="domain" description="DUF4585" evidence="2">
    <location>
        <begin position="1271"/>
        <end position="1342"/>
    </location>
</feature>
<feature type="compositionally biased region" description="Basic residues" evidence="1">
    <location>
        <begin position="1194"/>
        <end position="1205"/>
    </location>
</feature>
<proteinExistence type="predicted"/>
<feature type="compositionally biased region" description="Polar residues" evidence="1">
    <location>
        <begin position="1267"/>
        <end position="1277"/>
    </location>
</feature>
<feature type="region of interest" description="Disordered" evidence="1">
    <location>
        <begin position="458"/>
        <end position="484"/>
    </location>
</feature>
<organism evidence="3 4">
    <name type="scientific">Elachura formosa</name>
    <name type="common">spotted wren-babbler</name>
    <dbReference type="NCBI Taxonomy" id="1463973"/>
    <lineage>
        <taxon>Eukaryota</taxon>
        <taxon>Metazoa</taxon>
        <taxon>Chordata</taxon>
        <taxon>Craniata</taxon>
        <taxon>Vertebrata</taxon>
        <taxon>Euteleostomi</taxon>
        <taxon>Archelosauria</taxon>
        <taxon>Archosauria</taxon>
        <taxon>Dinosauria</taxon>
        <taxon>Saurischia</taxon>
        <taxon>Theropoda</taxon>
        <taxon>Coelurosauria</taxon>
        <taxon>Aves</taxon>
        <taxon>Neognathae</taxon>
        <taxon>Neoaves</taxon>
        <taxon>Telluraves</taxon>
        <taxon>Australaves</taxon>
        <taxon>Passeriformes</taxon>
        <taxon>Elachuridae</taxon>
        <taxon>Elachura</taxon>
    </lineage>
</organism>